<dbReference type="RefSeq" id="WP_406636050.1">
    <property type="nucleotide sequence ID" value="NZ_CP148033.1"/>
</dbReference>
<dbReference type="Proteomes" id="UP001623384">
    <property type="component" value="Chromosome"/>
</dbReference>
<reference evidence="3 4" key="1">
    <citation type="submission" date="2024-03" db="EMBL/GenBank/DDBJ databases">
        <title>Rhodococcus navarretei sp. nov. and Pseudarthrobacter quantumdoti sp. nov., two new species with the ability to biosynthesize Quantum Dots isolated from soil samples at Union Glacier, Antarctica.</title>
        <authorList>
            <person name="Vargas M."/>
        </authorList>
    </citation>
    <scope>NUCLEOTIDE SEQUENCE [LARGE SCALE GENOMIC DNA]</scope>
    <source>
        <strain evidence="3 4">RC-2-3</strain>
    </source>
</reference>
<sequence length="448" mass="48862">MEVITIETPQLGDRTYLVHDGAVGVVIDPQRDTDRVEKAVSDAGVRITHVAETHIHNDYVTGGLQLAQDHNAAYLVNAADDVPYSRQPISDGETVQVGRMVLKAVATPGHTHHHLSYIVTDGERQAVFSGGSLLYGSVGRTDLVSEEDTVPLTHHQYRSVRRLVDEAAEDAGLYPTHGFGSFCSSGPASGAESSTIGEQLNDNHALTDPDEDHFVRELIHNLTAYPSYYAHMAPINMAGPTAPDLDLPDSLDQDELAFRLERGEWVVDLRNRVAFASNHLSGSLSFEYGDGTQFTAFLGWVLPWDEQLTLVGERQDVENAIRDLSRIGIDNPDAAIGAGPGDVAPRAATSSYDSVGWQEVLQKPEDDPILDVRRTDEFEKSHIQDAVNIPLHELLRRKDEVPSGRLWVHCGSGYRSAVAASLLQRTGRDVVHINASFGDAKKAGLTLA</sequence>
<dbReference type="SMART" id="SM00450">
    <property type="entry name" value="RHOD"/>
    <property type="match status" value="1"/>
</dbReference>
<gene>
    <name evidence="3" type="ORF">WHH00_01870</name>
</gene>
<evidence type="ECO:0000256" key="1">
    <source>
        <dbReference type="ARBA" id="ARBA00022723"/>
    </source>
</evidence>
<dbReference type="Gene3D" id="3.40.250.10">
    <property type="entry name" value="Rhodanese-like domain"/>
    <property type="match status" value="2"/>
</dbReference>
<dbReference type="CDD" id="cd00158">
    <property type="entry name" value="RHOD"/>
    <property type="match status" value="1"/>
</dbReference>
<dbReference type="PROSITE" id="PS50206">
    <property type="entry name" value="RHODANESE_3"/>
    <property type="match status" value="1"/>
</dbReference>
<dbReference type="Pfam" id="PF00753">
    <property type="entry name" value="Lactamase_B"/>
    <property type="match status" value="1"/>
</dbReference>
<dbReference type="EMBL" id="CP148033">
    <property type="protein sequence ID" value="WXK93573.1"/>
    <property type="molecule type" value="Genomic_DNA"/>
</dbReference>
<dbReference type="SMART" id="SM00849">
    <property type="entry name" value="Lactamase_B"/>
    <property type="match status" value="1"/>
</dbReference>
<dbReference type="SUPFAM" id="SSF52821">
    <property type="entry name" value="Rhodanese/Cell cycle control phosphatase"/>
    <property type="match status" value="2"/>
</dbReference>
<dbReference type="InterPro" id="IPR044528">
    <property type="entry name" value="POD-like_MBL-fold"/>
</dbReference>
<keyword evidence="4" id="KW-1185">Reference proteome</keyword>
<organism evidence="3 4">
    <name type="scientific">Pseudarthrobacter quantipunctorum</name>
    <dbReference type="NCBI Taxonomy" id="3128980"/>
    <lineage>
        <taxon>Bacteria</taxon>
        <taxon>Bacillati</taxon>
        <taxon>Actinomycetota</taxon>
        <taxon>Actinomycetes</taxon>
        <taxon>Micrococcales</taxon>
        <taxon>Micrococcaceae</taxon>
        <taxon>Pseudarthrobacter</taxon>
    </lineage>
</organism>
<protein>
    <submittedName>
        <fullName evidence="3">MBL fold metallo-hydrolase</fullName>
    </submittedName>
</protein>
<dbReference type="InterPro" id="IPR001763">
    <property type="entry name" value="Rhodanese-like_dom"/>
</dbReference>
<name>A0ABZ2RDN0_9MICC</name>
<accession>A0ABZ2RDN0</accession>
<dbReference type="InterPro" id="IPR036873">
    <property type="entry name" value="Rhodanese-like_dom_sf"/>
</dbReference>
<dbReference type="InterPro" id="IPR051682">
    <property type="entry name" value="Mito_Persulfide_Diox"/>
</dbReference>
<dbReference type="PANTHER" id="PTHR43084:SF1">
    <property type="entry name" value="PERSULFIDE DIOXYGENASE ETHE1, MITOCHONDRIAL"/>
    <property type="match status" value="1"/>
</dbReference>
<evidence type="ECO:0000313" key="4">
    <source>
        <dbReference type="Proteomes" id="UP001623384"/>
    </source>
</evidence>
<dbReference type="PANTHER" id="PTHR43084">
    <property type="entry name" value="PERSULFIDE DIOXYGENASE ETHE1"/>
    <property type="match status" value="1"/>
</dbReference>
<proteinExistence type="predicted"/>
<dbReference type="InterPro" id="IPR036866">
    <property type="entry name" value="RibonucZ/Hydroxyglut_hydro"/>
</dbReference>
<dbReference type="CDD" id="cd07724">
    <property type="entry name" value="POD-like_MBL-fold"/>
    <property type="match status" value="1"/>
</dbReference>
<dbReference type="Pfam" id="PF00581">
    <property type="entry name" value="Rhodanese"/>
    <property type="match status" value="1"/>
</dbReference>
<feature type="domain" description="Rhodanese" evidence="2">
    <location>
        <begin position="363"/>
        <end position="448"/>
    </location>
</feature>
<dbReference type="SUPFAM" id="SSF56281">
    <property type="entry name" value="Metallo-hydrolase/oxidoreductase"/>
    <property type="match status" value="1"/>
</dbReference>
<evidence type="ECO:0000259" key="2">
    <source>
        <dbReference type="PROSITE" id="PS50206"/>
    </source>
</evidence>
<keyword evidence="1" id="KW-0479">Metal-binding</keyword>
<dbReference type="Gene3D" id="3.60.15.10">
    <property type="entry name" value="Ribonuclease Z/Hydroxyacylglutathione hydrolase-like"/>
    <property type="match status" value="1"/>
</dbReference>
<evidence type="ECO:0000313" key="3">
    <source>
        <dbReference type="EMBL" id="WXK93573.1"/>
    </source>
</evidence>
<dbReference type="InterPro" id="IPR001279">
    <property type="entry name" value="Metallo-B-lactamas"/>
</dbReference>